<keyword evidence="2" id="KW-1185">Reference proteome</keyword>
<reference evidence="2" key="1">
    <citation type="journal article" date="2019" name="Int. J. Syst. Evol. Microbiol.">
        <title>The Global Catalogue of Microorganisms (GCM) 10K type strain sequencing project: providing services to taxonomists for standard genome sequencing and annotation.</title>
        <authorList>
            <consortium name="The Broad Institute Genomics Platform"/>
            <consortium name="The Broad Institute Genome Sequencing Center for Infectious Disease"/>
            <person name="Wu L."/>
            <person name="Ma J."/>
        </authorList>
    </citation>
    <scope>NUCLEOTIDE SEQUENCE [LARGE SCALE GENOMIC DNA]</scope>
    <source>
        <strain evidence="2">KCTC 52298</strain>
    </source>
</reference>
<proteinExistence type="predicted"/>
<sequence length="127" mass="14246">MKQKFDNAGVDYIQNETLALPPPARQTRCNLIRADLHAALDQLFALHPHQQAQLSIMPTDLKDKLGAAIARIWEAGGKVAFDKETKDEDGLPDKKILEVFGIDDAPAPQNLLSTEPVMIRIRYRYPL</sequence>
<protein>
    <submittedName>
        <fullName evidence="1">Uncharacterized protein</fullName>
    </submittedName>
</protein>
<dbReference type="Proteomes" id="UP001597440">
    <property type="component" value="Unassembled WGS sequence"/>
</dbReference>
<dbReference type="EMBL" id="JBHULD010000008">
    <property type="protein sequence ID" value="MFD2554207.1"/>
    <property type="molecule type" value="Genomic_DNA"/>
</dbReference>
<evidence type="ECO:0000313" key="2">
    <source>
        <dbReference type="Proteomes" id="UP001597440"/>
    </source>
</evidence>
<accession>A0ABW5KZ24</accession>
<evidence type="ECO:0000313" key="1">
    <source>
        <dbReference type="EMBL" id="MFD2554207.1"/>
    </source>
</evidence>
<name>A0ABW5KZ24_9SPHI</name>
<gene>
    <name evidence="1" type="ORF">ACFSQW_07390</name>
</gene>
<comment type="caution">
    <text evidence="1">The sequence shown here is derived from an EMBL/GenBank/DDBJ whole genome shotgun (WGS) entry which is preliminary data.</text>
</comment>
<dbReference type="RefSeq" id="WP_210355992.1">
    <property type="nucleotide sequence ID" value="NZ_JAEQMU010000006.1"/>
</dbReference>
<organism evidence="1 2">
    <name type="scientific">Sphingobacterium tabacisoli</name>
    <dbReference type="NCBI Taxonomy" id="2044855"/>
    <lineage>
        <taxon>Bacteria</taxon>
        <taxon>Pseudomonadati</taxon>
        <taxon>Bacteroidota</taxon>
        <taxon>Sphingobacteriia</taxon>
        <taxon>Sphingobacteriales</taxon>
        <taxon>Sphingobacteriaceae</taxon>
        <taxon>Sphingobacterium</taxon>
    </lineage>
</organism>